<evidence type="ECO:0000259" key="15">
    <source>
        <dbReference type="Pfam" id="PF12250"/>
    </source>
</evidence>
<keyword evidence="10 13" id="KW-0472">Membrane</keyword>
<evidence type="ECO:0000256" key="8">
    <source>
        <dbReference type="ARBA" id="ARBA00022692"/>
    </source>
</evidence>
<evidence type="ECO:0000256" key="6">
    <source>
        <dbReference type="ARBA" id="ARBA00022475"/>
    </source>
</evidence>
<keyword evidence="17" id="KW-1185">Reference proteome</keyword>
<comment type="subcellular location">
    <subcellularLocation>
        <location evidence="1">Cell membrane</location>
        <topology evidence="1">Multi-pass membrane protein</topology>
    </subcellularLocation>
</comment>
<dbReference type="AlphaFoldDB" id="A0A7G7CM90"/>
<feature type="transmembrane region" description="Helical" evidence="13">
    <location>
        <begin position="123"/>
        <end position="143"/>
    </location>
</feature>
<evidence type="ECO:0000256" key="7">
    <source>
        <dbReference type="ARBA" id="ARBA00022679"/>
    </source>
</evidence>
<dbReference type="GO" id="GO:0045227">
    <property type="term" value="P:capsule polysaccharide biosynthetic process"/>
    <property type="evidence" value="ECO:0007669"/>
    <property type="project" value="UniProtKB-UniPathway"/>
</dbReference>
<comment type="catalytic activity">
    <reaction evidence="12">
        <text>Adds an alpha-D-arabinofuranosyl group from trans,octacis-decaprenylphospho-beta-D-arabinofuranose at the 5-O-position of the eighth, tenth and twelfth galactofuranose unit of the galactofuranan chain of [beta-D-galactofuranosyl-(1-&gt;5)-beta-D-galactofuranosyl-(1-&gt;6)]14-beta-D-galactofuranosyl-(1-&gt;5)-beta-D-galactofuranosyl-(1-&gt;4)-alpha-L-rhamnopyranosyl-(1-&gt;3)-N-acetyl-alpha-D-glucosaminyl-diphospho-trans,octacis-decaprenol.</text>
        <dbReference type="EC" id="2.4.2.46"/>
    </reaction>
</comment>
<feature type="transmembrane region" description="Helical" evidence="13">
    <location>
        <begin position="298"/>
        <end position="321"/>
    </location>
</feature>
<gene>
    <name evidence="16" type="ORF">H0194_06220</name>
</gene>
<comment type="similarity">
    <text evidence="3">Belongs to the glycosyltransferase 85 family.</text>
</comment>
<dbReference type="Pfam" id="PF12249">
    <property type="entry name" value="AftA_C"/>
    <property type="match status" value="1"/>
</dbReference>
<evidence type="ECO:0000256" key="2">
    <source>
        <dbReference type="ARBA" id="ARBA00004776"/>
    </source>
</evidence>
<keyword evidence="6" id="KW-1003">Cell membrane</keyword>
<feature type="transmembrane region" description="Helical" evidence="13">
    <location>
        <begin position="439"/>
        <end position="461"/>
    </location>
</feature>
<evidence type="ECO:0000256" key="10">
    <source>
        <dbReference type="ARBA" id="ARBA00023136"/>
    </source>
</evidence>
<dbReference type="Pfam" id="PF12250">
    <property type="entry name" value="AftA_N"/>
    <property type="match status" value="1"/>
</dbReference>
<name>A0A7G7CM90_9CORY</name>
<keyword evidence="8 13" id="KW-0812">Transmembrane</keyword>
<evidence type="ECO:0000313" key="16">
    <source>
        <dbReference type="EMBL" id="QNE88706.1"/>
    </source>
</evidence>
<dbReference type="InterPro" id="IPR020959">
    <property type="entry name" value="ArabinofuranosylTrfase_AftA_C"/>
</dbReference>
<dbReference type="GO" id="GO:0044038">
    <property type="term" value="P:cell wall macromolecule biosynthetic process"/>
    <property type="evidence" value="ECO:0007669"/>
    <property type="project" value="InterPro"/>
</dbReference>
<feature type="transmembrane region" description="Helical" evidence="13">
    <location>
        <begin position="473"/>
        <end position="493"/>
    </location>
</feature>
<feature type="transmembrane region" description="Helical" evidence="13">
    <location>
        <begin position="235"/>
        <end position="253"/>
    </location>
</feature>
<dbReference type="GO" id="GO:0005886">
    <property type="term" value="C:plasma membrane"/>
    <property type="evidence" value="ECO:0007669"/>
    <property type="project" value="UniProtKB-SubCell"/>
</dbReference>
<dbReference type="Proteomes" id="UP000515743">
    <property type="component" value="Chromosome"/>
</dbReference>
<feature type="transmembrane region" description="Helical" evidence="13">
    <location>
        <begin position="210"/>
        <end position="229"/>
    </location>
</feature>
<evidence type="ECO:0000256" key="3">
    <source>
        <dbReference type="ARBA" id="ARBA00009655"/>
    </source>
</evidence>
<evidence type="ECO:0000256" key="12">
    <source>
        <dbReference type="ARBA" id="ARBA00034030"/>
    </source>
</evidence>
<evidence type="ECO:0000313" key="17">
    <source>
        <dbReference type="Proteomes" id="UP000515743"/>
    </source>
</evidence>
<comment type="pathway">
    <text evidence="2">Cell wall biogenesis; cell wall polysaccharide biosynthesis.</text>
</comment>
<keyword evidence="7 16" id="KW-0808">Transferase</keyword>
<evidence type="ECO:0000256" key="9">
    <source>
        <dbReference type="ARBA" id="ARBA00022989"/>
    </source>
</evidence>
<protein>
    <recommendedName>
        <fullName evidence="5">Galactan 5-O-arabinofuranosyltransferase</fullName>
        <ecNumber evidence="4">2.4.2.46</ecNumber>
    </recommendedName>
    <alternativeName>
        <fullName evidence="11">Arabinofuranosyltransferase AftA</fullName>
    </alternativeName>
</protein>
<evidence type="ECO:0000256" key="13">
    <source>
        <dbReference type="SAM" id="Phobius"/>
    </source>
</evidence>
<dbReference type="InterPro" id="IPR020963">
    <property type="entry name" value="ArabinofuranosylTrfase_AftA_N"/>
</dbReference>
<evidence type="ECO:0000256" key="4">
    <source>
        <dbReference type="ARBA" id="ARBA00012037"/>
    </source>
</evidence>
<proteinExistence type="inferred from homology"/>
<accession>A0A7G7CM90</accession>
<feature type="domain" description="Arabinofuranosyltransferase AftA C-terminal" evidence="14">
    <location>
        <begin position="496"/>
        <end position="675"/>
    </location>
</feature>
<organism evidence="16 17">
    <name type="scientific">Corynebacterium incognita</name>
    <dbReference type="NCBI Taxonomy" id="2754725"/>
    <lineage>
        <taxon>Bacteria</taxon>
        <taxon>Bacillati</taxon>
        <taxon>Actinomycetota</taxon>
        <taxon>Actinomycetes</taxon>
        <taxon>Mycobacteriales</taxon>
        <taxon>Corynebacteriaceae</taxon>
        <taxon>Corynebacterium</taxon>
    </lineage>
</organism>
<feature type="transmembrane region" description="Helical" evidence="13">
    <location>
        <begin position="328"/>
        <end position="349"/>
    </location>
</feature>
<feature type="transmembrane region" description="Helical" evidence="13">
    <location>
        <begin position="82"/>
        <end position="102"/>
    </location>
</feature>
<sequence length="676" mass="74316">MSIADSATGIPSAIGLEGESGSIVRPQLREKAYASDLPTLKRTVFGILLAIFGGSAVTLLAWKILKATSLPAFNTSMVTRALSTFALAIFLVALAVLLFFWLRDESHAAKSESTLSRPRWRIWLTYALSYLSPAFLTITTLGIPLSASRLWLDGIQVDQVFRTQFLTRMTETAANQDMAYIDMPTYYPIGWFWLGGRLANLLGMPGWEVYQPWALVSLAAAGCLLVPVWQRLTGSLPVATAIALTTMAICLTLNAEEPYGAVVAMGIPAAAVMARRALLGRWSASLALALYLGLSATFYTLFTGVAALAVATLIALVLAITHHTWQPILHLVVIGVTSLAIAAIAWAPYLLASWRSADPVQSAAQSYLPGEGTETPFPFLAPSIIGVLCFLGVVYIVFRFRDPDVKVMTAALLGVYAWTLASMAFTVAGTTLLGFRTTVIIVMQLATLGVLALADARLVGIHRFYPERFSPEVSARVTALFLILCTAGGIFYAQSIPKENQTAIDHAYSDTDGYGERADRYAPDSTKYYAEIVDRLHEWGHPFEDTVVLADETHFMGYYPYYGFNAFTNHYANPLGNYNARASHISDWGNRSWGDLKNPQKFLDELDAAPWHAPDVMLFRGDLENKEEGFKTHIAEDIYPNQPNNRYVSVLFNPAVFSEELWHVEQFGPFVVVARK</sequence>
<feature type="transmembrane region" description="Helical" evidence="13">
    <location>
        <begin position="379"/>
        <end position="398"/>
    </location>
</feature>
<dbReference type="GO" id="GO:0016757">
    <property type="term" value="F:glycosyltransferase activity"/>
    <property type="evidence" value="ECO:0007669"/>
    <property type="project" value="InterPro"/>
</dbReference>
<evidence type="ECO:0000256" key="1">
    <source>
        <dbReference type="ARBA" id="ARBA00004651"/>
    </source>
</evidence>
<dbReference type="EMBL" id="CP059404">
    <property type="protein sequence ID" value="QNE88706.1"/>
    <property type="molecule type" value="Genomic_DNA"/>
</dbReference>
<feature type="domain" description="Arabinofuranosyltransferase AftA N-terminal" evidence="15">
    <location>
        <begin position="47"/>
        <end position="488"/>
    </location>
</feature>
<evidence type="ECO:0000259" key="14">
    <source>
        <dbReference type="Pfam" id="PF12249"/>
    </source>
</evidence>
<dbReference type="KEGG" id="cik:H0194_06220"/>
<reference evidence="16 17" key="1">
    <citation type="submission" date="2020-07" db="EMBL/GenBank/DDBJ databases">
        <title>Complete genome and description of Corynebacterium incognita strain Marseille-Q3630 sp. nov.</title>
        <authorList>
            <person name="Boxberger M."/>
        </authorList>
    </citation>
    <scope>NUCLEOTIDE SEQUENCE [LARGE SCALE GENOMIC DNA]</scope>
    <source>
        <strain evidence="16 17">Marseille-Q3630</strain>
    </source>
</reference>
<evidence type="ECO:0000256" key="11">
    <source>
        <dbReference type="ARBA" id="ARBA00033184"/>
    </source>
</evidence>
<keyword evidence="9 13" id="KW-1133">Transmembrane helix</keyword>
<feature type="transmembrane region" description="Helical" evidence="13">
    <location>
        <begin position="410"/>
        <end position="433"/>
    </location>
</feature>
<feature type="transmembrane region" description="Helical" evidence="13">
    <location>
        <begin position="43"/>
        <end position="62"/>
    </location>
</feature>
<evidence type="ECO:0000256" key="5">
    <source>
        <dbReference type="ARBA" id="ARBA00020482"/>
    </source>
</evidence>
<dbReference type="EC" id="2.4.2.46" evidence="4"/>
<dbReference type="UniPathway" id="UPA00963"/>
<dbReference type="RefSeq" id="WP_185175096.1">
    <property type="nucleotide sequence ID" value="NZ_CP059404.1"/>
</dbReference>